<dbReference type="CDD" id="cd01948">
    <property type="entry name" value="EAL"/>
    <property type="match status" value="1"/>
</dbReference>
<dbReference type="SMART" id="SM00052">
    <property type="entry name" value="EAL"/>
    <property type="match status" value="1"/>
</dbReference>
<accession>A0ABU9VRJ9</accession>
<gene>
    <name evidence="2" type="ORF">AAIG11_04845</name>
</gene>
<dbReference type="RefSeq" id="WP_343185120.1">
    <property type="nucleotide sequence ID" value="NZ_JBCITM010000003.1"/>
</dbReference>
<evidence type="ECO:0000313" key="2">
    <source>
        <dbReference type="EMBL" id="MEN1759792.1"/>
    </source>
</evidence>
<dbReference type="PANTHER" id="PTHR33121">
    <property type="entry name" value="CYCLIC DI-GMP PHOSPHODIESTERASE PDEF"/>
    <property type="match status" value="1"/>
</dbReference>
<dbReference type="EMBL" id="JBCITM010000003">
    <property type="protein sequence ID" value="MEN1759792.1"/>
    <property type="molecule type" value="Genomic_DNA"/>
</dbReference>
<dbReference type="Pfam" id="PF00563">
    <property type="entry name" value="EAL"/>
    <property type="match status" value="1"/>
</dbReference>
<evidence type="ECO:0000313" key="3">
    <source>
        <dbReference type="Proteomes" id="UP001407405"/>
    </source>
</evidence>
<feature type="domain" description="EAL" evidence="1">
    <location>
        <begin position="104"/>
        <end position="350"/>
    </location>
</feature>
<proteinExistence type="predicted"/>
<sequence length="350" mass="40372">MECLRCTRQPVSVFRPSKVLFAVPTAHHAPFIEAVFSDLELSYEKHEAYYEVSVPDYEAFIRSLTKIHFNSLEKRDMKLLPLKQGETLTFDKLDRYRSLKEWMAFYQGIDLLDVLEKGRIKVFFQPIVSSGNRQVYGYEALIRGVDSQGEMVPPVTLFQHAKNMDLLFFLDRMCRETIIREAAFCGIKHKLFVNFIPTSIYDPEKCLQTTDDAIQKYGLTPEQVVFEVVETEQVDDYDHLNMILNYYRKRGYATALDDMGSGYASLSAMLALSPNYIKIDMGLIRNIHQDPEKQRLVNEYCREAQSRGIIVLAEGVELLDEVNYLVKNGIDLLQGYYFAKPAPVPPEINQ</sequence>
<dbReference type="Proteomes" id="UP001407405">
    <property type="component" value="Unassembled WGS sequence"/>
</dbReference>
<dbReference type="InterPro" id="IPR001633">
    <property type="entry name" value="EAL_dom"/>
</dbReference>
<name>A0ABU9VRJ9_9CLOT</name>
<protein>
    <submittedName>
        <fullName evidence="2">EAL domain-containing protein</fullName>
    </submittedName>
</protein>
<dbReference type="InterPro" id="IPR050706">
    <property type="entry name" value="Cyclic-di-GMP_PDE-like"/>
</dbReference>
<keyword evidence="3" id="KW-1185">Reference proteome</keyword>
<evidence type="ECO:0000259" key="1">
    <source>
        <dbReference type="PROSITE" id="PS50883"/>
    </source>
</evidence>
<dbReference type="PANTHER" id="PTHR33121:SF15">
    <property type="entry name" value="BLUE LIGHT- AND TEMPERATURE-REGULATED ANTIREPRESSOR BLUF"/>
    <property type="match status" value="1"/>
</dbReference>
<dbReference type="InterPro" id="IPR035919">
    <property type="entry name" value="EAL_sf"/>
</dbReference>
<dbReference type="SUPFAM" id="SSF141868">
    <property type="entry name" value="EAL domain-like"/>
    <property type="match status" value="1"/>
</dbReference>
<reference evidence="2 3" key="1">
    <citation type="submission" date="2024-04" db="EMBL/GenBank/DDBJ databases">
        <title>Genome sequencing and metabolic network reconstruction of aminoacids and betaine degradation by Anoxynatronum sibiricum.</title>
        <authorList>
            <person name="Detkova E.N."/>
            <person name="Boltjanskaja Y.V."/>
            <person name="Mardanov A.V."/>
            <person name="Kevbrin V."/>
        </authorList>
    </citation>
    <scope>NUCLEOTIDE SEQUENCE [LARGE SCALE GENOMIC DNA]</scope>
    <source>
        <strain evidence="2 3">Z-7981</strain>
    </source>
</reference>
<dbReference type="Gene3D" id="3.20.20.450">
    <property type="entry name" value="EAL domain"/>
    <property type="match status" value="1"/>
</dbReference>
<comment type="caution">
    <text evidence="2">The sequence shown here is derived from an EMBL/GenBank/DDBJ whole genome shotgun (WGS) entry which is preliminary data.</text>
</comment>
<dbReference type="PROSITE" id="PS50883">
    <property type="entry name" value="EAL"/>
    <property type="match status" value="1"/>
</dbReference>
<organism evidence="2 3">
    <name type="scientific">Anoxynatronum sibiricum</name>
    <dbReference type="NCBI Taxonomy" id="210623"/>
    <lineage>
        <taxon>Bacteria</taxon>
        <taxon>Bacillati</taxon>
        <taxon>Bacillota</taxon>
        <taxon>Clostridia</taxon>
        <taxon>Eubacteriales</taxon>
        <taxon>Clostridiaceae</taxon>
        <taxon>Anoxynatronum</taxon>
    </lineage>
</organism>